<dbReference type="InterPro" id="IPR020422">
    <property type="entry name" value="TYR_PHOSPHATASE_DUAL_dom"/>
</dbReference>
<protein>
    <recommendedName>
        <fullName evidence="2">protein-tyrosine-phosphatase</fullName>
        <ecNumber evidence="2">3.1.3.48</ecNumber>
    </recommendedName>
</protein>
<keyword evidence="3" id="KW-0378">Hydrolase</keyword>
<dbReference type="PROSITE" id="PS50056">
    <property type="entry name" value="TYR_PHOSPHATASE_2"/>
    <property type="match status" value="1"/>
</dbReference>
<sequence length="139" mass="15972">MSWNEIEHGLYLGNLDAAQDESVLTLLNITHVLTINVLPLKQFIKSDLKTKCMFIPANDTADSDLLSWFNDTNLFIKEGREKGACFVHCFMGISRSATVVIAYLMNQYQLCYEEAYHMVKEKRNCIIIPNYLQVVLTPY</sequence>
<dbReference type="PROSITE" id="PS50054">
    <property type="entry name" value="TYR_PHOSPHATASE_DUAL"/>
    <property type="match status" value="1"/>
</dbReference>
<dbReference type="PROSITE" id="PS00383">
    <property type="entry name" value="TYR_PHOSPHATASE_1"/>
    <property type="match status" value="1"/>
</dbReference>
<evidence type="ECO:0000313" key="8">
    <source>
        <dbReference type="RefSeq" id="XP_013787242.1"/>
    </source>
</evidence>
<dbReference type="SMART" id="SM00195">
    <property type="entry name" value="DSPc"/>
    <property type="match status" value="1"/>
</dbReference>
<feature type="domain" description="Tyrosine specific protein phosphatases" evidence="6">
    <location>
        <begin position="66"/>
        <end position="127"/>
    </location>
</feature>
<name>A0ABM1BRH5_LIMPO</name>
<dbReference type="InterPro" id="IPR000387">
    <property type="entry name" value="Tyr_Pase_dom"/>
</dbReference>
<organism evidence="7 8">
    <name type="scientific">Limulus polyphemus</name>
    <name type="common">Atlantic horseshoe crab</name>
    <dbReference type="NCBI Taxonomy" id="6850"/>
    <lineage>
        <taxon>Eukaryota</taxon>
        <taxon>Metazoa</taxon>
        <taxon>Ecdysozoa</taxon>
        <taxon>Arthropoda</taxon>
        <taxon>Chelicerata</taxon>
        <taxon>Merostomata</taxon>
        <taxon>Xiphosura</taxon>
        <taxon>Limulidae</taxon>
        <taxon>Limulus</taxon>
    </lineage>
</organism>
<dbReference type="EC" id="3.1.3.48" evidence="2"/>
<dbReference type="InterPro" id="IPR029021">
    <property type="entry name" value="Prot-tyrosine_phosphatase-like"/>
</dbReference>
<keyword evidence="4" id="KW-0904">Protein phosphatase</keyword>
<proteinExistence type="inferred from homology"/>
<keyword evidence="7" id="KW-1185">Reference proteome</keyword>
<dbReference type="CDD" id="cd14498">
    <property type="entry name" value="DSP"/>
    <property type="match status" value="1"/>
</dbReference>
<dbReference type="SUPFAM" id="SSF52799">
    <property type="entry name" value="(Phosphotyrosine protein) phosphatases II"/>
    <property type="match status" value="1"/>
</dbReference>
<reference evidence="8" key="1">
    <citation type="submission" date="2025-08" db="UniProtKB">
        <authorList>
            <consortium name="RefSeq"/>
        </authorList>
    </citation>
    <scope>IDENTIFICATION</scope>
    <source>
        <tissue evidence="8">Muscle</tissue>
    </source>
</reference>
<accession>A0ABM1BRH5</accession>
<dbReference type="Pfam" id="PF00782">
    <property type="entry name" value="DSPc"/>
    <property type="match status" value="1"/>
</dbReference>
<dbReference type="InterPro" id="IPR016130">
    <property type="entry name" value="Tyr_Pase_AS"/>
</dbReference>
<dbReference type="GeneID" id="106471198"/>
<dbReference type="RefSeq" id="XP_013787242.1">
    <property type="nucleotide sequence ID" value="XM_013931788.2"/>
</dbReference>
<dbReference type="Proteomes" id="UP000694941">
    <property type="component" value="Unplaced"/>
</dbReference>
<evidence type="ECO:0000256" key="4">
    <source>
        <dbReference type="ARBA" id="ARBA00022912"/>
    </source>
</evidence>
<comment type="similarity">
    <text evidence="1">Belongs to the protein-tyrosine phosphatase family. Non-receptor class dual specificity subfamily.</text>
</comment>
<evidence type="ECO:0000259" key="6">
    <source>
        <dbReference type="PROSITE" id="PS50056"/>
    </source>
</evidence>
<gene>
    <name evidence="8" type="primary">LOC106471198</name>
</gene>
<dbReference type="Gene3D" id="3.90.190.10">
    <property type="entry name" value="Protein tyrosine phosphatase superfamily"/>
    <property type="match status" value="1"/>
</dbReference>
<dbReference type="PANTHER" id="PTHR10159">
    <property type="entry name" value="DUAL SPECIFICITY PROTEIN PHOSPHATASE"/>
    <property type="match status" value="1"/>
</dbReference>
<dbReference type="InterPro" id="IPR000340">
    <property type="entry name" value="Dual-sp_phosphatase_cat-dom"/>
</dbReference>
<evidence type="ECO:0000256" key="1">
    <source>
        <dbReference type="ARBA" id="ARBA00008601"/>
    </source>
</evidence>
<evidence type="ECO:0000259" key="5">
    <source>
        <dbReference type="PROSITE" id="PS50054"/>
    </source>
</evidence>
<feature type="domain" description="Tyrosine-protein phosphatase" evidence="5">
    <location>
        <begin position="2"/>
        <end position="139"/>
    </location>
</feature>
<evidence type="ECO:0000256" key="3">
    <source>
        <dbReference type="ARBA" id="ARBA00022801"/>
    </source>
</evidence>
<dbReference type="PANTHER" id="PTHR10159:SF519">
    <property type="entry name" value="DUAL SPECIFICITY PROTEIN PHOSPHATASE MPK3"/>
    <property type="match status" value="1"/>
</dbReference>
<evidence type="ECO:0000256" key="2">
    <source>
        <dbReference type="ARBA" id="ARBA00013064"/>
    </source>
</evidence>
<evidence type="ECO:0000313" key="7">
    <source>
        <dbReference type="Proteomes" id="UP000694941"/>
    </source>
</evidence>